<evidence type="ECO:0000259" key="6">
    <source>
        <dbReference type="Pfam" id="PF13193"/>
    </source>
</evidence>
<proteinExistence type="inferred from homology"/>
<dbReference type="PROSITE" id="PS00455">
    <property type="entry name" value="AMP_BINDING"/>
    <property type="match status" value="1"/>
</dbReference>
<dbReference type="InterPro" id="IPR042099">
    <property type="entry name" value="ANL_N_sf"/>
</dbReference>
<dbReference type="InterPro" id="IPR045851">
    <property type="entry name" value="AMP-bd_C_sf"/>
</dbReference>
<evidence type="ECO:0000256" key="2">
    <source>
        <dbReference type="ARBA" id="ARBA00022598"/>
    </source>
</evidence>
<dbReference type="EMBL" id="VHSG01000018">
    <property type="protein sequence ID" value="TQV73455.1"/>
    <property type="molecule type" value="Genomic_DNA"/>
</dbReference>
<gene>
    <name evidence="7" type="ORF">FKG94_17285</name>
</gene>
<dbReference type="SUPFAM" id="SSF56801">
    <property type="entry name" value="Acetyl-CoA synthetase-like"/>
    <property type="match status" value="1"/>
</dbReference>
<comment type="caution">
    <text evidence="7">The sequence shown here is derived from an EMBL/GenBank/DDBJ whole genome shotgun (WGS) entry which is preliminary data.</text>
</comment>
<dbReference type="Gene3D" id="3.40.50.12780">
    <property type="entry name" value="N-terminal domain of ligase-like"/>
    <property type="match status" value="1"/>
</dbReference>
<feature type="domain" description="AMP-dependent synthetase/ligase" evidence="5">
    <location>
        <begin position="26"/>
        <end position="400"/>
    </location>
</feature>
<dbReference type="Gene3D" id="3.30.300.30">
    <property type="match status" value="1"/>
</dbReference>
<dbReference type="GO" id="GO:0006631">
    <property type="term" value="P:fatty acid metabolic process"/>
    <property type="evidence" value="ECO:0007669"/>
    <property type="project" value="UniProtKB-KW"/>
</dbReference>
<dbReference type="InterPro" id="IPR025110">
    <property type="entry name" value="AMP-bd_C"/>
</dbReference>
<sequence length="545" mass="60344">MNGLMMDVPATITSIMQFAERVHPTGEVVSVTADNPRHRYTYAEAFRRTRKLANALQTYDLARGDRIATLAWNDYRHFELYYAVSCAGMVCHTINPRLFAEQIDYIVNHAEDQLLFIDPMFVPLVESLQSKLTSVKAYIVLADAAHMPDTTLPGAVSYEALIEPHSDTYDWPVLEETTASALCYTSGTTGNPKGVLYNHRATVLHAYASSMPDAFGIGRNDVVLPIVPMFHVNAWGVPYSAVMAGTKLVFPGPKMGDGATLARLINEEGVNISAGVPTVWLALLNYLNESGERVDCLDRIVVGGAACPLSIMEQFEDRYGVYTHAAWGMTEMSPLGTFNSRLDRKALGEQEYARLRLKAGRPIYGVEMKIVDDANKPLPWDGVAFGALKVRGPWICSEYFKLENSEAHDDEGWFDTGDVATIDPDGNMQITDRSKDVIKSGGEWISSIDLENTAVGHPAVEEAAVIGVYHPKWTERPLLVVVKKDGADLTREDMLAWFDGKVASWWVPNDVVFVDSLPHTATGKLSKKDIRQQLADYSFPEGTRE</sequence>
<comment type="similarity">
    <text evidence="1">Belongs to the ATP-dependent AMP-binding enzyme family.</text>
</comment>
<dbReference type="FunFam" id="3.30.300.30:FF:000008">
    <property type="entry name" value="2,3-dihydroxybenzoate-AMP ligase"/>
    <property type="match status" value="1"/>
</dbReference>
<dbReference type="PANTHER" id="PTHR43859:SF4">
    <property type="entry name" value="BUTANOATE--COA LIGASE AAE1-RELATED"/>
    <property type="match status" value="1"/>
</dbReference>
<feature type="domain" description="AMP-binding enzyme C-terminal" evidence="6">
    <location>
        <begin position="450"/>
        <end position="524"/>
    </location>
</feature>
<accession>A0A545T8E0</accession>
<dbReference type="Pfam" id="PF13193">
    <property type="entry name" value="AMP-binding_C"/>
    <property type="match status" value="1"/>
</dbReference>
<keyword evidence="3" id="KW-0276">Fatty acid metabolism</keyword>
<dbReference type="Proteomes" id="UP000319732">
    <property type="component" value="Unassembled WGS sequence"/>
</dbReference>
<dbReference type="InterPro" id="IPR000873">
    <property type="entry name" value="AMP-dep_synth/lig_dom"/>
</dbReference>
<dbReference type="RefSeq" id="WP_142905584.1">
    <property type="nucleotide sequence ID" value="NZ_ML660097.1"/>
</dbReference>
<dbReference type="CDD" id="cd12119">
    <property type="entry name" value="ttLC_FACS_AlkK_like"/>
    <property type="match status" value="1"/>
</dbReference>
<dbReference type="OrthoDB" id="9803968at2"/>
<keyword evidence="4" id="KW-0443">Lipid metabolism</keyword>
<dbReference type="AlphaFoldDB" id="A0A545T8E0"/>
<evidence type="ECO:0000259" key="5">
    <source>
        <dbReference type="Pfam" id="PF00501"/>
    </source>
</evidence>
<dbReference type="PANTHER" id="PTHR43859">
    <property type="entry name" value="ACYL-ACTIVATING ENZYME"/>
    <property type="match status" value="1"/>
</dbReference>
<name>A0A545T8E0_9GAMM</name>
<dbReference type="NCBIfam" id="NF004837">
    <property type="entry name" value="PRK06187.1"/>
    <property type="match status" value="1"/>
</dbReference>
<evidence type="ECO:0000256" key="1">
    <source>
        <dbReference type="ARBA" id="ARBA00006432"/>
    </source>
</evidence>
<evidence type="ECO:0000313" key="7">
    <source>
        <dbReference type="EMBL" id="TQV73455.1"/>
    </source>
</evidence>
<dbReference type="Pfam" id="PF00501">
    <property type="entry name" value="AMP-binding"/>
    <property type="match status" value="1"/>
</dbReference>
<organism evidence="7 8">
    <name type="scientific">Exilibacterium tricleocarpae</name>
    <dbReference type="NCBI Taxonomy" id="2591008"/>
    <lineage>
        <taxon>Bacteria</taxon>
        <taxon>Pseudomonadati</taxon>
        <taxon>Pseudomonadota</taxon>
        <taxon>Gammaproteobacteria</taxon>
        <taxon>Cellvibrionales</taxon>
        <taxon>Cellvibrionaceae</taxon>
        <taxon>Exilibacterium</taxon>
    </lineage>
</organism>
<dbReference type="GO" id="GO:0016874">
    <property type="term" value="F:ligase activity"/>
    <property type="evidence" value="ECO:0007669"/>
    <property type="project" value="UniProtKB-KW"/>
</dbReference>
<keyword evidence="2 7" id="KW-0436">Ligase</keyword>
<protein>
    <submittedName>
        <fullName evidence="7">Long-chain-fatty-acid--CoA ligase</fullName>
    </submittedName>
</protein>
<keyword evidence="8" id="KW-1185">Reference proteome</keyword>
<reference evidence="7 8" key="1">
    <citation type="submission" date="2019-06" db="EMBL/GenBank/DDBJ databases">
        <title>Whole genome sequence for Cellvibrionaceae sp. R142.</title>
        <authorList>
            <person name="Wang G."/>
        </authorList>
    </citation>
    <scope>NUCLEOTIDE SEQUENCE [LARGE SCALE GENOMIC DNA]</scope>
    <source>
        <strain evidence="7 8">R142</strain>
    </source>
</reference>
<evidence type="ECO:0000256" key="4">
    <source>
        <dbReference type="ARBA" id="ARBA00023098"/>
    </source>
</evidence>
<evidence type="ECO:0000313" key="8">
    <source>
        <dbReference type="Proteomes" id="UP000319732"/>
    </source>
</evidence>
<evidence type="ECO:0000256" key="3">
    <source>
        <dbReference type="ARBA" id="ARBA00022832"/>
    </source>
</evidence>
<dbReference type="InterPro" id="IPR020845">
    <property type="entry name" value="AMP-binding_CS"/>
</dbReference>